<protein>
    <submittedName>
        <fullName evidence="1">Uncharacterized protein</fullName>
    </submittedName>
</protein>
<dbReference type="AlphaFoldDB" id="A0A6J4HSY5"/>
<evidence type="ECO:0000313" key="1">
    <source>
        <dbReference type="EMBL" id="CAA9231902.1"/>
    </source>
</evidence>
<organism evidence="1">
    <name type="scientific">uncultured Chloroflexia bacterium</name>
    <dbReference type="NCBI Taxonomy" id="1672391"/>
    <lineage>
        <taxon>Bacteria</taxon>
        <taxon>Bacillati</taxon>
        <taxon>Chloroflexota</taxon>
        <taxon>Chloroflexia</taxon>
        <taxon>environmental samples</taxon>
    </lineage>
</organism>
<accession>A0A6J4HSY5</accession>
<dbReference type="EMBL" id="CADCTK010000232">
    <property type="protein sequence ID" value="CAA9231902.1"/>
    <property type="molecule type" value="Genomic_DNA"/>
</dbReference>
<proteinExistence type="predicted"/>
<name>A0A6J4HSY5_9CHLR</name>
<gene>
    <name evidence="1" type="ORF">AVDCRST_MAG26-1009</name>
</gene>
<sequence>MRQAAKQVLLSTILFFRRTGAGTVAREGFESHGPDKSGDSAMADAAQRQRKLAAKAARRKAAVAEKKKKEGMSTSLAGRIRMAAKGPIVHCLMPTNLFEAGIGNVLVARRLPSGMLGCAWFLVDVFCLGVKDIFYREVSEAELRSRLEALSETQEFVEVEPTRARRLIRDAAAYAAGLGLPAAKDTPVIEAIFGDFNASACTETFTFGKDGKPFYVSGPYDTPARIRTIGQTLEKSCGTGNWDYMVEVPGGRISVGQ</sequence>
<reference evidence="1" key="1">
    <citation type="submission" date="2020-02" db="EMBL/GenBank/DDBJ databases">
        <authorList>
            <person name="Meier V. D."/>
        </authorList>
    </citation>
    <scope>NUCLEOTIDE SEQUENCE</scope>
    <source>
        <strain evidence="1">AVDCRST_MAG26</strain>
    </source>
</reference>